<evidence type="ECO:0000313" key="4">
    <source>
        <dbReference type="Proteomes" id="UP000002630"/>
    </source>
</evidence>
<gene>
    <name evidence="3" type="ORF">Esi_0017_0192</name>
</gene>
<feature type="coiled-coil region" evidence="1">
    <location>
        <begin position="402"/>
        <end position="439"/>
    </location>
</feature>
<dbReference type="EMBL" id="FN649749">
    <property type="protein sequence ID" value="CBJ25952.1"/>
    <property type="molecule type" value="Genomic_DNA"/>
</dbReference>
<dbReference type="InParanoid" id="D7FMQ5"/>
<dbReference type="OrthoDB" id="10342434at2759"/>
<evidence type="ECO:0000313" key="3">
    <source>
        <dbReference type="EMBL" id="CBJ25952.1"/>
    </source>
</evidence>
<proteinExistence type="predicted"/>
<dbReference type="EMBL" id="FN648214">
    <property type="protein sequence ID" value="CBJ25952.1"/>
    <property type="molecule type" value="Genomic_DNA"/>
</dbReference>
<feature type="region of interest" description="Disordered" evidence="2">
    <location>
        <begin position="230"/>
        <end position="252"/>
    </location>
</feature>
<dbReference type="Proteomes" id="UP000002630">
    <property type="component" value="Linkage Group LG24"/>
</dbReference>
<name>D7FMQ5_ECTSI</name>
<keyword evidence="1" id="KW-0175">Coiled coil</keyword>
<accession>D7FMQ5</accession>
<feature type="compositionally biased region" description="Gly residues" evidence="2">
    <location>
        <begin position="230"/>
        <end position="246"/>
    </location>
</feature>
<evidence type="ECO:0000256" key="2">
    <source>
        <dbReference type="SAM" id="MobiDB-lite"/>
    </source>
</evidence>
<organism evidence="3 4">
    <name type="scientific">Ectocarpus siliculosus</name>
    <name type="common">Brown alga</name>
    <name type="synonym">Conferva siliculosa</name>
    <dbReference type="NCBI Taxonomy" id="2880"/>
    <lineage>
        <taxon>Eukaryota</taxon>
        <taxon>Sar</taxon>
        <taxon>Stramenopiles</taxon>
        <taxon>Ochrophyta</taxon>
        <taxon>PX clade</taxon>
        <taxon>Phaeophyceae</taxon>
        <taxon>Ectocarpales</taxon>
        <taxon>Ectocarpaceae</taxon>
        <taxon>Ectocarpus</taxon>
    </lineage>
</organism>
<dbReference type="AlphaFoldDB" id="D7FMQ5"/>
<evidence type="ECO:0000256" key="1">
    <source>
        <dbReference type="SAM" id="Coils"/>
    </source>
</evidence>
<sequence>MALLEGTLLTNGDIKGSWRARREDEVSQDFLMVLMDKGVYDGGFNLQLPNTRPSAPSVQEVHDKWHSFEWVETTKSSCNVWGRGLNNQFGEFYTIGVHDPRQRRIVIYKVCEAEMRRAQAFAQMTITSAGRLPAAAPSDPGLAAPKRTRSATAKAAAVAATAGGRQKRPRAYDASPREMAAAATLLYQQNLTVETGACSGGSSSSSSSGGGCYPRVDAFCPSYDGDAGGGGGGSGSGGGPALGGGRPLAFPAPQVHKENPARPTPVPIPAEVRALPGFSGRFEDASTVDFANASMDELADLSILGARLQREKVKIQEDARAQRQPFEEQKKEYQSKVQKGRADEAMMLRAVQELRKQMLEDERKLESATQCVKSYEAEEQHALMLWNEKWETQVAPFIAQCEQGVKKKAEELEIRTREAEREKLELEREKERLHSVKQIGDVFPANQSM</sequence>
<keyword evidence="4" id="KW-1185">Reference proteome</keyword>
<reference evidence="3 4" key="1">
    <citation type="journal article" date="2010" name="Nature">
        <title>The Ectocarpus genome and the independent evolution of multicellularity in brown algae.</title>
        <authorList>
            <person name="Cock J.M."/>
            <person name="Sterck L."/>
            <person name="Rouze P."/>
            <person name="Scornet D."/>
            <person name="Allen A.E."/>
            <person name="Amoutzias G."/>
            <person name="Anthouard V."/>
            <person name="Artiguenave F."/>
            <person name="Aury J.M."/>
            <person name="Badger J.H."/>
            <person name="Beszteri B."/>
            <person name="Billiau K."/>
            <person name="Bonnet E."/>
            <person name="Bothwell J.H."/>
            <person name="Bowler C."/>
            <person name="Boyen C."/>
            <person name="Brownlee C."/>
            <person name="Carrano C.J."/>
            <person name="Charrier B."/>
            <person name="Cho G.Y."/>
            <person name="Coelho S.M."/>
            <person name="Collen J."/>
            <person name="Corre E."/>
            <person name="Da Silva C."/>
            <person name="Delage L."/>
            <person name="Delaroque N."/>
            <person name="Dittami S.M."/>
            <person name="Doulbeau S."/>
            <person name="Elias M."/>
            <person name="Farnham G."/>
            <person name="Gachon C.M."/>
            <person name="Gschloessl B."/>
            <person name="Heesch S."/>
            <person name="Jabbari K."/>
            <person name="Jubin C."/>
            <person name="Kawai H."/>
            <person name="Kimura K."/>
            <person name="Kloareg B."/>
            <person name="Kupper F.C."/>
            <person name="Lang D."/>
            <person name="Le Bail A."/>
            <person name="Leblanc C."/>
            <person name="Lerouge P."/>
            <person name="Lohr M."/>
            <person name="Lopez P.J."/>
            <person name="Martens C."/>
            <person name="Maumus F."/>
            <person name="Michel G."/>
            <person name="Miranda-Saavedra D."/>
            <person name="Morales J."/>
            <person name="Moreau H."/>
            <person name="Motomura T."/>
            <person name="Nagasato C."/>
            <person name="Napoli C.A."/>
            <person name="Nelson D.R."/>
            <person name="Nyvall-Collen P."/>
            <person name="Peters A.F."/>
            <person name="Pommier C."/>
            <person name="Potin P."/>
            <person name="Poulain J."/>
            <person name="Quesneville H."/>
            <person name="Read B."/>
            <person name="Rensing S.A."/>
            <person name="Ritter A."/>
            <person name="Rousvoal S."/>
            <person name="Samanta M."/>
            <person name="Samson G."/>
            <person name="Schroeder D.C."/>
            <person name="Segurens B."/>
            <person name="Strittmatter M."/>
            <person name="Tonon T."/>
            <person name="Tregear J.W."/>
            <person name="Valentin K."/>
            <person name="von Dassow P."/>
            <person name="Yamagishi T."/>
            <person name="Van de Peer Y."/>
            <person name="Wincker P."/>
        </authorList>
    </citation>
    <scope>NUCLEOTIDE SEQUENCE [LARGE SCALE GENOMIC DNA]</scope>
    <source>
        <strain evidence="4">Ec32 / CCAP1310/4</strain>
    </source>
</reference>
<protein>
    <submittedName>
        <fullName evidence="3">Uncharacterized protein</fullName>
    </submittedName>
</protein>
<feature type="region of interest" description="Disordered" evidence="2">
    <location>
        <begin position="318"/>
        <end position="339"/>
    </location>
</feature>